<evidence type="ECO:0000313" key="3">
    <source>
        <dbReference type="Proteomes" id="UP000191272"/>
    </source>
</evidence>
<feature type="signal peptide" evidence="1">
    <location>
        <begin position="1"/>
        <end position="20"/>
    </location>
</feature>
<keyword evidence="3" id="KW-1185">Reference proteome</keyword>
<sequence>MLQLKLKKLFLIYILLTANAVSLASQKTFVSPNNTLKITRECNKKTNECAFYLNEKAIIGDIPKDKATYKWIEDIFALNINLGSYNSYLVLVDGVHKPQTVSGVITIDAHTKCIMAADDAGIYFYKFFQLKPLKIILKHSKQFNFAKDVVSLQSIVQGKFKQKKVAMSYLNHVYESVDMVIDNPCAK</sequence>
<gene>
    <name evidence="2" type="ORF">A6J88_09985</name>
</gene>
<feature type="chain" id="PRO_5045666139" evidence="1">
    <location>
        <begin position="21"/>
        <end position="187"/>
    </location>
</feature>
<keyword evidence="1" id="KW-0732">Signal</keyword>
<dbReference type="Proteomes" id="UP000191272">
    <property type="component" value="Chromosome"/>
</dbReference>
<organism evidence="2 3">
    <name type="scientific">Neisseria mucosa</name>
    <dbReference type="NCBI Taxonomy" id="488"/>
    <lineage>
        <taxon>Bacteria</taxon>
        <taxon>Pseudomonadati</taxon>
        <taxon>Pseudomonadota</taxon>
        <taxon>Betaproteobacteria</taxon>
        <taxon>Neisseriales</taxon>
        <taxon>Neisseriaceae</taxon>
        <taxon>Neisseria</taxon>
    </lineage>
</organism>
<name>A0ABN4YC38_NEIMU</name>
<proteinExistence type="predicted"/>
<accession>A0ABN4YC38</accession>
<evidence type="ECO:0000256" key="1">
    <source>
        <dbReference type="SAM" id="SignalP"/>
    </source>
</evidence>
<protein>
    <submittedName>
        <fullName evidence="2">Uncharacterized protein</fullName>
    </submittedName>
</protein>
<evidence type="ECO:0000313" key="2">
    <source>
        <dbReference type="EMBL" id="ARC51495.1"/>
    </source>
</evidence>
<reference evidence="3" key="1">
    <citation type="submission" date="2017-03" db="EMBL/GenBank/DDBJ databases">
        <title>FDA dAtabase for Regulatory Grade micrObial Sequences (FDA-ARGOS): Supporting development and validation of Infectious Disease Dx tests.</title>
        <authorList>
            <person name="Campos J."/>
            <person name="Goldberg B."/>
            <person name="Tallon L."/>
            <person name="Sadzewicz L."/>
            <person name="Sengamalay N."/>
            <person name="Ott S."/>
            <person name="Godinez A."/>
            <person name="Nagaraj S."/>
            <person name="Vyas G."/>
            <person name="Aluvathingal J."/>
            <person name="Nadendla S."/>
            <person name="Geyer C."/>
            <person name="Nandy P."/>
            <person name="Hobson J."/>
            <person name="Sichtig H."/>
        </authorList>
    </citation>
    <scope>NUCLEOTIDE SEQUENCE [LARGE SCALE GENOMIC DNA]</scope>
    <source>
        <strain evidence="3">FDAARGOS_260</strain>
    </source>
</reference>
<dbReference type="EMBL" id="CP020452">
    <property type="protein sequence ID" value="ARC51495.1"/>
    <property type="molecule type" value="Genomic_DNA"/>
</dbReference>
<dbReference type="RefSeq" id="WP_060974612.1">
    <property type="nucleotide sequence ID" value="NZ_CP020452.2"/>
</dbReference>